<dbReference type="eggNOG" id="KOG0157">
    <property type="taxonomic scope" value="Eukaryota"/>
</dbReference>
<organism evidence="2">
    <name type="scientific">Arabidopsis lyrata subsp. lyrata</name>
    <name type="common">Lyre-leaved rock-cress</name>
    <dbReference type="NCBI Taxonomy" id="81972"/>
    <lineage>
        <taxon>Eukaryota</taxon>
        <taxon>Viridiplantae</taxon>
        <taxon>Streptophyta</taxon>
        <taxon>Embryophyta</taxon>
        <taxon>Tracheophyta</taxon>
        <taxon>Spermatophyta</taxon>
        <taxon>Magnoliopsida</taxon>
        <taxon>eudicotyledons</taxon>
        <taxon>Gunneridae</taxon>
        <taxon>Pentapetalae</taxon>
        <taxon>rosids</taxon>
        <taxon>malvids</taxon>
        <taxon>Brassicales</taxon>
        <taxon>Brassicaceae</taxon>
        <taxon>Camelineae</taxon>
        <taxon>Arabidopsis</taxon>
    </lineage>
</organism>
<dbReference type="STRING" id="81972.D7M0F7"/>
<name>D7M0F7_ARALL</name>
<dbReference type="EMBL" id="GL348718">
    <property type="protein sequence ID" value="EFH51016.1"/>
    <property type="molecule type" value="Genomic_DNA"/>
</dbReference>
<accession>D7M0F7</accession>
<dbReference type="AlphaFoldDB" id="D7M0F7"/>
<protein>
    <submittedName>
        <fullName evidence="1">Predicted protein</fullName>
    </submittedName>
</protein>
<dbReference type="Gramene" id="Al_scaffold_0006_3428">
    <property type="protein sequence ID" value="Al_scaffold_0006_3428"/>
    <property type="gene ID" value="Al_scaffold_0006_3428"/>
</dbReference>
<feature type="non-terminal residue" evidence="1">
    <location>
        <position position="71"/>
    </location>
</feature>
<keyword evidence="2" id="KW-1185">Reference proteome</keyword>
<dbReference type="Proteomes" id="UP000008694">
    <property type="component" value="Unassembled WGS sequence"/>
</dbReference>
<gene>
    <name evidence="1" type="ORF">ARALYDRAFT_663363</name>
</gene>
<sequence length="71" mass="8310">MACLIEPFCRAWEVLSTKLLDESGVDDNRTRFGKKHGNGKIDELERHIESLIWETVKEREKECVGLDDYEK</sequence>
<reference evidence="2" key="1">
    <citation type="journal article" date="2011" name="Nat. Genet.">
        <title>The Arabidopsis lyrata genome sequence and the basis of rapid genome size change.</title>
        <authorList>
            <person name="Hu T.T."/>
            <person name="Pattyn P."/>
            <person name="Bakker E.G."/>
            <person name="Cao J."/>
            <person name="Cheng J.-F."/>
            <person name="Clark R.M."/>
            <person name="Fahlgren N."/>
            <person name="Fawcett J.A."/>
            <person name="Grimwood J."/>
            <person name="Gundlach H."/>
            <person name="Haberer G."/>
            <person name="Hollister J.D."/>
            <person name="Ossowski S."/>
            <person name="Ottilar R.P."/>
            <person name="Salamov A.A."/>
            <person name="Schneeberger K."/>
            <person name="Spannagl M."/>
            <person name="Wang X."/>
            <person name="Yang L."/>
            <person name="Nasrallah M.E."/>
            <person name="Bergelson J."/>
            <person name="Carrington J.C."/>
            <person name="Gaut B.S."/>
            <person name="Schmutz J."/>
            <person name="Mayer K.F.X."/>
            <person name="Van de Peer Y."/>
            <person name="Grigoriev I.V."/>
            <person name="Nordborg M."/>
            <person name="Weigel D."/>
            <person name="Guo Y.-L."/>
        </authorList>
    </citation>
    <scope>NUCLEOTIDE SEQUENCE [LARGE SCALE GENOMIC DNA]</scope>
    <source>
        <strain evidence="2">cv. MN47</strain>
    </source>
</reference>
<evidence type="ECO:0000313" key="1">
    <source>
        <dbReference type="EMBL" id="EFH51016.1"/>
    </source>
</evidence>
<evidence type="ECO:0000313" key="2">
    <source>
        <dbReference type="Proteomes" id="UP000008694"/>
    </source>
</evidence>
<dbReference type="HOGENOM" id="CLU_2747490_0_0_1"/>
<proteinExistence type="predicted"/>